<name>A0A1C3RC78_9PROT</name>
<dbReference type="PANTHER" id="PTHR44591">
    <property type="entry name" value="STRESS RESPONSE REGULATOR PROTEIN 1"/>
    <property type="match status" value="1"/>
</dbReference>
<keyword evidence="1 2" id="KW-0597">Phosphoprotein</keyword>
<dbReference type="AlphaFoldDB" id="A0A1C3RC78"/>
<sequence length="124" mass="13175">MSNQYEVLIVDDDDMVRDSIAMVLARNHCNTATASSAQAGLELCDQKTFDVILTDLVMPEMDGVEFITALRKKGIGTPIVTLTGGVRVGSQNLSAAAIEAGASIALKKPVNKQQLLDAIEKALT</sequence>
<evidence type="ECO:0000256" key="2">
    <source>
        <dbReference type="PROSITE-ProRule" id="PRU00169"/>
    </source>
</evidence>
<organism evidence="4 5">
    <name type="scientific">Candidatus Terasakiella magnetica</name>
    <dbReference type="NCBI Taxonomy" id="1867952"/>
    <lineage>
        <taxon>Bacteria</taxon>
        <taxon>Pseudomonadati</taxon>
        <taxon>Pseudomonadota</taxon>
        <taxon>Alphaproteobacteria</taxon>
        <taxon>Rhodospirillales</taxon>
        <taxon>Terasakiellaceae</taxon>
        <taxon>Terasakiella</taxon>
    </lineage>
</organism>
<evidence type="ECO:0000313" key="4">
    <source>
        <dbReference type="EMBL" id="SCA54886.1"/>
    </source>
</evidence>
<dbReference type="PROSITE" id="PS50110">
    <property type="entry name" value="RESPONSE_REGULATORY"/>
    <property type="match status" value="1"/>
</dbReference>
<protein>
    <submittedName>
        <fullName evidence="4">Putative Response regulator receiver domain</fullName>
    </submittedName>
</protein>
<dbReference type="Pfam" id="PF00072">
    <property type="entry name" value="Response_reg"/>
    <property type="match status" value="1"/>
</dbReference>
<feature type="modified residue" description="4-aspartylphosphate" evidence="2">
    <location>
        <position position="55"/>
    </location>
</feature>
<dbReference type="Gene3D" id="3.40.50.2300">
    <property type="match status" value="1"/>
</dbReference>
<dbReference type="SUPFAM" id="SSF52172">
    <property type="entry name" value="CheY-like"/>
    <property type="match status" value="1"/>
</dbReference>
<dbReference type="InterPro" id="IPR050595">
    <property type="entry name" value="Bact_response_regulator"/>
</dbReference>
<keyword evidence="5" id="KW-1185">Reference proteome</keyword>
<dbReference type="EMBL" id="FLYE01000001">
    <property type="protein sequence ID" value="SCA54886.1"/>
    <property type="molecule type" value="Genomic_DNA"/>
</dbReference>
<feature type="domain" description="Response regulatory" evidence="3">
    <location>
        <begin position="6"/>
        <end position="123"/>
    </location>
</feature>
<reference evidence="4 5" key="1">
    <citation type="submission" date="2016-07" db="EMBL/GenBank/DDBJ databases">
        <authorList>
            <person name="Lefevre C.T."/>
        </authorList>
    </citation>
    <scope>NUCLEOTIDE SEQUENCE [LARGE SCALE GENOMIC DNA]</scope>
    <source>
        <strain evidence="4">PR1</strain>
    </source>
</reference>
<dbReference type="Proteomes" id="UP000231658">
    <property type="component" value="Unassembled WGS sequence"/>
</dbReference>
<dbReference type="OrthoDB" id="9782655at2"/>
<evidence type="ECO:0000313" key="5">
    <source>
        <dbReference type="Proteomes" id="UP000231658"/>
    </source>
</evidence>
<dbReference type="STRING" id="1867952.MTBPR1_10133"/>
<dbReference type="InterPro" id="IPR001789">
    <property type="entry name" value="Sig_transdc_resp-reg_receiver"/>
</dbReference>
<proteinExistence type="predicted"/>
<gene>
    <name evidence="4" type="ORF">MTBPR1_10133</name>
</gene>
<accession>A0A1C3RC78</accession>
<evidence type="ECO:0000256" key="1">
    <source>
        <dbReference type="ARBA" id="ARBA00022553"/>
    </source>
</evidence>
<dbReference type="InterPro" id="IPR011006">
    <property type="entry name" value="CheY-like_superfamily"/>
</dbReference>
<dbReference type="RefSeq" id="WP_083222806.1">
    <property type="nucleotide sequence ID" value="NZ_FLYE01000001.1"/>
</dbReference>
<evidence type="ECO:0000259" key="3">
    <source>
        <dbReference type="PROSITE" id="PS50110"/>
    </source>
</evidence>
<dbReference type="SMART" id="SM00448">
    <property type="entry name" value="REC"/>
    <property type="match status" value="1"/>
</dbReference>
<dbReference type="PANTHER" id="PTHR44591:SF3">
    <property type="entry name" value="RESPONSE REGULATORY DOMAIN-CONTAINING PROTEIN"/>
    <property type="match status" value="1"/>
</dbReference>
<dbReference type="GO" id="GO:0000160">
    <property type="term" value="P:phosphorelay signal transduction system"/>
    <property type="evidence" value="ECO:0007669"/>
    <property type="project" value="InterPro"/>
</dbReference>
<dbReference type="CDD" id="cd00156">
    <property type="entry name" value="REC"/>
    <property type="match status" value="1"/>
</dbReference>